<feature type="region of interest" description="Disordered" evidence="1">
    <location>
        <begin position="1"/>
        <end position="148"/>
    </location>
</feature>
<comment type="caution">
    <text evidence="2">The sequence shown here is derived from an EMBL/GenBank/DDBJ whole genome shotgun (WGS) entry which is preliminary data.</text>
</comment>
<feature type="compositionally biased region" description="Low complexity" evidence="1">
    <location>
        <begin position="449"/>
        <end position="469"/>
    </location>
</feature>
<dbReference type="PANTHER" id="PTHR37287:SF1">
    <property type="entry name" value="INO EIGHTY SUBUNIT 1"/>
    <property type="match status" value="1"/>
</dbReference>
<dbReference type="InterPro" id="IPR038014">
    <property type="entry name" value="Ies1"/>
</dbReference>
<feature type="compositionally biased region" description="Basic and acidic residues" evidence="1">
    <location>
        <begin position="477"/>
        <end position="497"/>
    </location>
</feature>
<gene>
    <name evidence="2" type="ORF">KGF57_004443</name>
</gene>
<dbReference type="AlphaFoldDB" id="A0AAD5BAX2"/>
<reference evidence="2 3" key="1">
    <citation type="journal article" date="2022" name="DNA Res.">
        <title>Genome analysis of five recently described species of the CUG-Ser clade uncovers Candida theae as a new hybrid lineage with pathogenic potential in the Candida parapsilosis species complex.</title>
        <authorList>
            <person name="Mixao V."/>
            <person name="Del Olmo V."/>
            <person name="Hegedusova E."/>
            <person name="Saus E."/>
            <person name="Pryszcz L."/>
            <person name="Cillingova A."/>
            <person name="Nosek J."/>
            <person name="Gabaldon T."/>
        </authorList>
    </citation>
    <scope>NUCLEOTIDE SEQUENCE [LARGE SCALE GENOMIC DNA]</scope>
    <source>
        <strain evidence="2 3">CBS 12239</strain>
    </source>
</reference>
<sequence length="762" mass="84476">MSYDPIHDTYTPAKPKDPQSSPPNAVQKKHDPLSISSLVSEEKASSKDPFTEAAPAPAAMNTPSRTRNAHKIQAISNLIEAETENDGDDDYDETDVNSTNLGDDEDYSGPSPSSNKTKKKPHAAASSPSSSSSSKKKKKSNIANSKLSLKKGDGEPFWRRDIQYDMLTALFDDETACFTNTYPHSNLPGVNNSPKVTFAELYIRTLAESNKCSKVLKEKLLRDFDLGKAVSKVCVLVNAGRMNTTINFVHDMKSTLRTYHSIPCLQTGPQGGTIRQLQDTPRLKSIIKAVNEGQEQKVTSLEQLVASPPSIKPNTDIVHLLFLLSEANNGIPLIKDRDFHLLDLFVNTKATPQSRANLLLWLFYTFLETDFTPQQLSQNPFGGSDAPHEDPIPESSCVKFDVDTQYEIDYAAEMLQARKLYLSEDHSHDGHHVSQRTQDTRAGAGAGAGASTSASAGGSSSVNVTTNNSAAPKVNSKKREAKNEETNVEHEDGEKKVSKPNPPKKKQKKTSTETLSPLSKSIISLSMRSLQKPSSDMVETRPEEGEEEKVESHISPKVNINFPINGIEKSIRKFTKSPFISPPPQPNFEESIEFKCDLLEATNPLVHEVRTSSKASTASFNKKITILGNWLYRYFNYKKSIANKFVGLEWEDIRHDLVSGVETYLYQNFGKSLTTNKLLTEMNDDDANEVGKSIDGIGSIDDVVFNYIPVGDFDKANEKKSFLLHLTTFVNDFFINKMESELNRGALKSNITFDLENENMSM</sequence>
<dbReference type="GeneID" id="76152487"/>
<evidence type="ECO:0008006" key="4">
    <source>
        <dbReference type="Google" id="ProtNLM"/>
    </source>
</evidence>
<name>A0AAD5BAX2_9ASCO</name>
<evidence type="ECO:0000313" key="2">
    <source>
        <dbReference type="EMBL" id="KAI5949933.1"/>
    </source>
</evidence>
<keyword evidence="3" id="KW-1185">Reference proteome</keyword>
<evidence type="ECO:0000256" key="1">
    <source>
        <dbReference type="SAM" id="MobiDB-lite"/>
    </source>
</evidence>
<feature type="compositionally biased region" description="Acidic residues" evidence="1">
    <location>
        <begin position="81"/>
        <end position="95"/>
    </location>
</feature>
<feature type="region of interest" description="Disordered" evidence="1">
    <location>
        <begin position="427"/>
        <end position="553"/>
    </location>
</feature>
<feature type="compositionally biased region" description="Basic and acidic residues" evidence="1">
    <location>
        <begin position="40"/>
        <end position="50"/>
    </location>
</feature>
<organism evidence="2 3">
    <name type="scientific">Candida theae</name>
    <dbReference type="NCBI Taxonomy" id="1198502"/>
    <lineage>
        <taxon>Eukaryota</taxon>
        <taxon>Fungi</taxon>
        <taxon>Dikarya</taxon>
        <taxon>Ascomycota</taxon>
        <taxon>Saccharomycotina</taxon>
        <taxon>Pichiomycetes</taxon>
        <taxon>Debaryomycetaceae</taxon>
        <taxon>Candida/Lodderomyces clade</taxon>
        <taxon>Candida</taxon>
    </lineage>
</organism>
<dbReference type="Proteomes" id="UP001204833">
    <property type="component" value="Unassembled WGS sequence"/>
</dbReference>
<feature type="compositionally biased region" description="Low complexity" evidence="1">
    <location>
        <begin position="123"/>
        <end position="133"/>
    </location>
</feature>
<dbReference type="GO" id="GO:0031011">
    <property type="term" value="C:Ino80 complex"/>
    <property type="evidence" value="ECO:0007669"/>
    <property type="project" value="InterPro"/>
</dbReference>
<dbReference type="EMBL" id="JAIHNG010000161">
    <property type="protein sequence ID" value="KAI5949933.1"/>
    <property type="molecule type" value="Genomic_DNA"/>
</dbReference>
<feature type="compositionally biased region" description="Low complexity" evidence="1">
    <location>
        <begin position="515"/>
        <end position="526"/>
    </location>
</feature>
<dbReference type="RefSeq" id="XP_051606980.1">
    <property type="nucleotide sequence ID" value="XM_051753953.1"/>
</dbReference>
<evidence type="ECO:0000313" key="3">
    <source>
        <dbReference type="Proteomes" id="UP001204833"/>
    </source>
</evidence>
<dbReference type="PANTHER" id="PTHR37287">
    <property type="entry name" value="INO EIGHTY SUBUNIT 1"/>
    <property type="match status" value="1"/>
</dbReference>
<proteinExistence type="predicted"/>
<protein>
    <recommendedName>
        <fullName evidence="4">Ino eighty subunit 1</fullName>
    </recommendedName>
</protein>
<accession>A0AAD5BAX2</accession>